<organism evidence="2 3">
    <name type="scientific">Escherichia coli</name>
    <dbReference type="NCBI Taxonomy" id="562"/>
    <lineage>
        <taxon>Bacteria</taxon>
        <taxon>Pseudomonadati</taxon>
        <taxon>Pseudomonadota</taxon>
        <taxon>Gammaproteobacteria</taxon>
        <taxon>Enterobacterales</taxon>
        <taxon>Enterobacteriaceae</taxon>
        <taxon>Escherichia</taxon>
    </lineage>
</organism>
<accession>A0A3P1XRI7</accession>
<dbReference type="AlphaFoldDB" id="A0A3P1XRI7"/>
<evidence type="ECO:0000256" key="1">
    <source>
        <dbReference type="SAM" id="MobiDB-lite"/>
    </source>
</evidence>
<dbReference type="EMBL" id="RQTU01000553">
    <property type="protein sequence ID" value="RRD60547.1"/>
    <property type="molecule type" value="Genomic_DNA"/>
</dbReference>
<evidence type="ECO:0000313" key="3">
    <source>
        <dbReference type="Proteomes" id="UP000271008"/>
    </source>
</evidence>
<protein>
    <submittedName>
        <fullName evidence="2">Conjugal transfer protein TrbC</fullName>
    </submittedName>
</protein>
<proteinExistence type="predicted"/>
<evidence type="ECO:0000313" key="2">
    <source>
        <dbReference type="EMBL" id="RRD60547.1"/>
    </source>
</evidence>
<name>A0A3P1XRI7_ECOLX</name>
<comment type="caution">
    <text evidence="2">The sequence shown here is derived from an EMBL/GenBank/DDBJ whole genome shotgun (WGS) entry which is preliminary data.</text>
</comment>
<reference evidence="2 3" key="1">
    <citation type="submission" date="2018-11" db="EMBL/GenBank/DDBJ databases">
        <title>Enterobacteriaceae from Patient.</title>
        <authorList>
            <person name="Shen C."/>
            <person name="Yang Y."/>
            <person name="Tian G."/>
        </authorList>
    </citation>
    <scope>NUCLEOTIDE SEQUENCE [LARGE SCALE GENOMIC DNA]</scope>
    <source>
        <strain evidence="2 3">GBGD28</strain>
    </source>
</reference>
<feature type="region of interest" description="Disordered" evidence="1">
    <location>
        <begin position="70"/>
        <end position="98"/>
    </location>
</feature>
<gene>
    <name evidence="2" type="ORF">EIA08_31035</name>
</gene>
<dbReference type="Proteomes" id="UP000271008">
    <property type="component" value="Unassembled WGS sequence"/>
</dbReference>
<sequence length="98" mass="11494">MAMLEEYDTDINARESALWETAVNTLKTTTREERRIRYITLNRPELPETKEENQISVRAERAGINLLTLPQDNNHLTGRPVNGFHHKKTNRPDWDGMY</sequence>